<feature type="transmembrane region" description="Helical" evidence="8">
    <location>
        <begin position="308"/>
        <end position="330"/>
    </location>
</feature>
<feature type="transmembrane region" description="Helical" evidence="8">
    <location>
        <begin position="20"/>
        <end position="40"/>
    </location>
</feature>
<dbReference type="InterPro" id="IPR035906">
    <property type="entry name" value="MetI-like_sf"/>
</dbReference>
<dbReference type="RefSeq" id="WP_158446853.1">
    <property type="nucleotide sequence ID" value="NZ_JAOAOS010000004.1"/>
</dbReference>
<dbReference type="Gene3D" id="1.10.3720.10">
    <property type="entry name" value="MetI-like"/>
    <property type="match status" value="2"/>
</dbReference>
<name>A0ABW0F542_9HYPH</name>
<evidence type="ECO:0000256" key="8">
    <source>
        <dbReference type="RuleBase" id="RU363032"/>
    </source>
</evidence>
<feature type="transmembrane region" description="Helical" evidence="8">
    <location>
        <begin position="399"/>
        <end position="418"/>
    </location>
</feature>
<evidence type="ECO:0000256" key="4">
    <source>
        <dbReference type="ARBA" id="ARBA00022519"/>
    </source>
</evidence>
<keyword evidence="11" id="KW-1185">Reference proteome</keyword>
<dbReference type="InterPro" id="IPR000515">
    <property type="entry name" value="MetI-like"/>
</dbReference>
<feature type="transmembrane region" description="Helical" evidence="8">
    <location>
        <begin position="206"/>
        <end position="227"/>
    </location>
</feature>
<dbReference type="Pfam" id="PF00528">
    <property type="entry name" value="BPD_transp_1"/>
    <property type="match status" value="2"/>
</dbReference>
<feature type="transmembrane region" description="Helical" evidence="8">
    <location>
        <begin position="476"/>
        <end position="496"/>
    </location>
</feature>
<feature type="transmembrane region" description="Helical" evidence="8">
    <location>
        <begin position="364"/>
        <end position="387"/>
    </location>
</feature>
<reference evidence="11" key="1">
    <citation type="journal article" date="2019" name="Int. J. Syst. Evol. Microbiol.">
        <title>The Global Catalogue of Microorganisms (GCM) 10K type strain sequencing project: providing services to taxonomists for standard genome sequencing and annotation.</title>
        <authorList>
            <consortium name="The Broad Institute Genomics Platform"/>
            <consortium name="The Broad Institute Genome Sequencing Center for Infectious Disease"/>
            <person name="Wu L."/>
            <person name="Ma J."/>
        </authorList>
    </citation>
    <scope>NUCLEOTIDE SEQUENCE [LARGE SCALE GENOMIC DNA]</scope>
    <source>
        <strain evidence="11">CGMCC 1.15643</strain>
    </source>
</reference>
<comment type="caution">
    <text evidence="10">The sequence shown here is derived from an EMBL/GenBank/DDBJ whole genome shotgun (WGS) entry which is preliminary data.</text>
</comment>
<proteinExistence type="inferred from homology"/>
<dbReference type="Proteomes" id="UP001595976">
    <property type="component" value="Unassembled WGS sequence"/>
</dbReference>
<dbReference type="PROSITE" id="PS50928">
    <property type="entry name" value="ABC_TM1"/>
    <property type="match status" value="2"/>
</dbReference>
<evidence type="ECO:0000259" key="9">
    <source>
        <dbReference type="PROSITE" id="PS50928"/>
    </source>
</evidence>
<evidence type="ECO:0000313" key="11">
    <source>
        <dbReference type="Proteomes" id="UP001595976"/>
    </source>
</evidence>
<feature type="transmembrane region" description="Helical" evidence="8">
    <location>
        <begin position="114"/>
        <end position="135"/>
    </location>
</feature>
<evidence type="ECO:0000313" key="10">
    <source>
        <dbReference type="EMBL" id="MFC5293626.1"/>
    </source>
</evidence>
<comment type="subcellular location">
    <subcellularLocation>
        <location evidence="1">Cell inner membrane</location>
        <topology evidence="1">Multi-pass membrane protein</topology>
    </subcellularLocation>
    <subcellularLocation>
        <location evidence="8">Cell membrane</location>
        <topology evidence="8">Multi-pass membrane protein</topology>
    </subcellularLocation>
</comment>
<gene>
    <name evidence="10" type="ORF">ACFPK2_11565</name>
</gene>
<dbReference type="EMBL" id="JBHSLI010000004">
    <property type="protein sequence ID" value="MFC5293626.1"/>
    <property type="molecule type" value="Genomic_DNA"/>
</dbReference>
<evidence type="ECO:0000256" key="5">
    <source>
        <dbReference type="ARBA" id="ARBA00022692"/>
    </source>
</evidence>
<dbReference type="CDD" id="cd06261">
    <property type="entry name" value="TM_PBP2"/>
    <property type="match status" value="2"/>
</dbReference>
<keyword evidence="6 8" id="KW-1133">Transmembrane helix</keyword>
<sequence length="563" mass="60612">MSALTDTAGPPRRGGLARHLGFWPVVTAIVFVLIAGLLLLPVANIVGVSLSAGAKTGGVFENYVSFFSERFYYQTLLNSFWVSFWPMVFAVCLGVPAAYFVNRYEIWGRGFVRAAVVLTFVSPPFIGSYSWVVLFGRSGVLTQFFSSLGIPLPSIYGAPGIIFVFTLQFFPFVFLLVSSGLKSIDQSVEDAARNLGSSEFRTFRTAIAPLLVPSITTGALLVFIASFTDLGTPIILGERFRVLPVLIYGEFVNEFGGRPVLASALSVLLLLVTTAALLLQRWLSARFSHATAAIRPLQVQEQPLGKRIAATAFVFLLIGFALLPLANIVVSSFLKSNGPVLVASFTLDNYARIMDRLALPLWNTLFYTTVATLLCALVGTAVAYIIVRRPGPVSSLLDTAVMFSYAVPGIVLGVGLVVTYHEPPFALTGTAAILILAYFIRRLPFSVRSSVSMLQQISRDTEDASINLGAGPGRTFLRITVPLLATAILSGALLTWSNTIRELSATLILQSGTTATVAIEIFNEVVNGNFGVASALGTVLILLTFLPLVVLFTLLGKKEEALV</sequence>
<feature type="transmembrane region" description="Helical" evidence="8">
    <location>
        <begin position="260"/>
        <end position="279"/>
    </location>
</feature>
<feature type="domain" description="ABC transmembrane type-1" evidence="9">
    <location>
        <begin position="76"/>
        <end position="280"/>
    </location>
</feature>
<organism evidence="10 11">
    <name type="scientific">Bosea minatitlanensis</name>
    <dbReference type="NCBI Taxonomy" id="128782"/>
    <lineage>
        <taxon>Bacteria</taxon>
        <taxon>Pseudomonadati</taxon>
        <taxon>Pseudomonadota</taxon>
        <taxon>Alphaproteobacteria</taxon>
        <taxon>Hyphomicrobiales</taxon>
        <taxon>Boseaceae</taxon>
        <taxon>Bosea</taxon>
    </lineage>
</organism>
<keyword evidence="7 8" id="KW-0472">Membrane</keyword>
<keyword evidence="2 8" id="KW-0813">Transport</keyword>
<accession>A0ABW0F542</accession>
<evidence type="ECO:0000256" key="2">
    <source>
        <dbReference type="ARBA" id="ARBA00022448"/>
    </source>
</evidence>
<feature type="transmembrane region" description="Helical" evidence="8">
    <location>
        <begin position="155"/>
        <end position="177"/>
    </location>
</feature>
<feature type="transmembrane region" description="Helical" evidence="8">
    <location>
        <begin position="532"/>
        <end position="555"/>
    </location>
</feature>
<dbReference type="PANTHER" id="PTHR43357:SF3">
    <property type="entry name" value="FE(3+)-TRANSPORT SYSTEM PERMEASE PROTEIN FBPB 2"/>
    <property type="match status" value="1"/>
</dbReference>
<keyword evidence="5 8" id="KW-0812">Transmembrane</keyword>
<keyword evidence="4" id="KW-0997">Cell inner membrane</keyword>
<evidence type="ECO:0000256" key="3">
    <source>
        <dbReference type="ARBA" id="ARBA00022475"/>
    </source>
</evidence>
<evidence type="ECO:0000256" key="7">
    <source>
        <dbReference type="ARBA" id="ARBA00023136"/>
    </source>
</evidence>
<evidence type="ECO:0000256" key="1">
    <source>
        <dbReference type="ARBA" id="ARBA00004429"/>
    </source>
</evidence>
<protein>
    <submittedName>
        <fullName evidence="10">ABC transporter permease</fullName>
    </submittedName>
</protein>
<feature type="domain" description="ABC transmembrane type-1" evidence="9">
    <location>
        <begin position="361"/>
        <end position="551"/>
    </location>
</feature>
<keyword evidence="3" id="KW-1003">Cell membrane</keyword>
<comment type="similarity">
    <text evidence="8">Belongs to the binding-protein-dependent transport system permease family.</text>
</comment>
<evidence type="ECO:0000256" key="6">
    <source>
        <dbReference type="ARBA" id="ARBA00022989"/>
    </source>
</evidence>
<feature type="transmembrane region" description="Helical" evidence="8">
    <location>
        <begin position="80"/>
        <end position="102"/>
    </location>
</feature>
<dbReference type="SUPFAM" id="SSF161098">
    <property type="entry name" value="MetI-like"/>
    <property type="match status" value="2"/>
</dbReference>
<dbReference type="PANTHER" id="PTHR43357">
    <property type="entry name" value="INNER MEMBRANE ABC TRANSPORTER PERMEASE PROTEIN YDCV"/>
    <property type="match status" value="1"/>
</dbReference>
<feature type="transmembrane region" description="Helical" evidence="8">
    <location>
        <begin position="424"/>
        <end position="440"/>
    </location>
</feature>